<feature type="compositionally biased region" description="Basic and acidic residues" evidence="1">
    <location>
        <begin position="31"/>
        <end position="49"/>
    </location>
</feature>
<protein>
    <submittedName>
        <fullName evidence="2">Uncharacterized protein</fullName>
    </submittedName>
</protein>
<proteinExistence type="predicted"/>
<dbReference type="Proteomes" id="UP000681720">
    <property type="component" value="Unassembled WGS sequence"/>
</dbReference>
<dbReference type="EMBL" id="CAJOBJ010073170">
    <property type="protein sequence ID" value="CAF4469472.1"/>
    <property type="molecule type" value="Genomic_DNA"/>
</dbReference>
<feature type="non-terminal residue" evidence="2">
    <location>
        <position position="1"/>
    </location>
</feature>
<evidence type="ECO:0000313" key="2">
    <source>
        <dbReference type="EMBL" id="CAF4469472.1"/>
    </source>
</evidence>
<accession>A0A8S2WZT5</accession>
<comment type="caution">
    <text evidence="2">The sequence shown here is derived from an EMBL/GenBank/DDBJ whole genome shotgun (WGS) entry which is preliminary data.</text>
</comment>
<evidence type="ECO:0000256" key="1">
    <source>
        <dbReference type="SAM" id="MobiDB-lite"/>
    </source>
</evidence>
<organism evidence="2 3">
    <name type="scientific">Rotaria magnacalcarata</name>
    <dbReference type="NCBI Taxonomy" id="392030"/>
    <lineage>
        <taxon>Eukaryota</taxon>
        <taxon>Metazoa</taxon>
        <taxon>Spiralia</taxon>
        <taxon>Gnathifera</taxon>
        <taxon>Rotifera</taxon>
        <taxon>Eurotatoria</taxon>
        <taxon>Bdelloidea</taxon>
        <taxon>Philodinida</taxon>
        <taxon>Philodinidae</taxon>
        <taxon>Rotaria</taxon>
    </lineage>
</organism>
<name>A0A8S2WZT5_9BILA</name>
<sequence length="49" mass="5680">TLQMEYFSNPPAPCPSERLPKPKEIIQQNDPLKRKLGNEEKVTTKKERA</sequence>
<feature type="region of interest" description="Disordered" evidence="1">
    <location>
        <begin position="1"/>
        <end position="49"/>
    </location>
</feature>
<reference evidence="2" key="1">
    <citation type="submission" date="2021-02" db="EMBL/GenBank/DDBJ databases">
        <authorList>
            <person name="Nowell W R."/>
        </authorList>
    </citation>
    <scope>NUCLEOTIDE SEQUENCE</scope>
</reference>
<evidence type="ECO:0000313" key="3">
    <source>
        <dbReference type="Proteomes" id="UP000681720"/>
    </source>
</evidence>
<dbReference type="AlphaFoldDB" id="A0A8S2WZT5"/>
<gene>
    <name evidence="2" type="ORF">GIL414_LOCUS33267</name>
</gene>